<proteinExistence type="predicted"/>
<comment type="caution">
    <text evidence="1">The sequence shown here is derived from an EMBL/GenBank/DDBJ whole genome shotgun (WGS) entry which is preliminary data.</text>
</comment>
<dbReference type="EMBL" id="VUNR01000042">
    <property type="protein sequence ID" value="MSU09940.1"/>
    <property type="molecule type" value="Genomic_DNA"/>
</dbReference>
<organism evidence="1 2">
    <name type="scientific">Anaerovibrio slackiae</name>
    <dbReference type="NCBI Taxonomy" id="2652309"/>
    <lineage>
        <taxon>Bacteria</taxon>
        <taxon>Bacillati</taxon>
        <taxon>Bacillota</taxon>
        <taxon>Negativicutes</taxon>
        <taxon>Selenomonadales</taxon>
        <taxon>Selenomonadaceae</taxon>
        <taxon>Anaerovibrio</taxon>
    </lineage>
</organism>
<name>A0A6I2UK72_9FIRM</name>
<dbReference type="RefSeq" id="WP_154408104.1">
    <property type="nucleotide sequence ID" value="NZ_VUNR01000042.1"/>
</dbReference>
<protein>
    <submittedName>
        <fullName evidence="1">Uncharacterized protein</fullName>
    </submittedName>
</protein>
<keyword evidence="2" id="KW-1185">Reference proteome</keyword>
<dbReference type="Proteomes" id="UP000433181">
    <property type="component" value="Unassembled WGS sequence"/>
</dbReference>
<gene>
    <name evidence="1" type="ORF">FYJ84_13275</name>
</gene>
<evidence type="ECO:0000313" key="1">
    <source>
        <dbReference type="EMBL" id="MSU09940.1"/>
    </source>
</evidence>
<dbReference type="GeneID" id="96779900"/>
<accession>A0A6I2UK72</accession>
<evidence type="ECO:0000313" key="2">
    <source>
        <dbReference type="Proteomes" id="UP000433181"/>
    </source>
</evidence>
<reference evidence="1 2" key="1">
    <citation type="submission" date="2019-08" db="EMBL/GenBank/DDBJ databases">
        <title>In-depth cultivation of the pig gut microbiome towards novel bacterial diversity and tailored functional studies.</title>
        <authorList>
            <person name="Wylensek D."/>
            <person name="Hitch T.C.A."/>
            <person name="Clavel T."/>
        </authorList>
    </citation>
    <scope>NUCLEOTIDE SEQUENCE [LARGE SCALE GENOMIC DNA]</scope>
    <source>
        <strain evidence="1 2">WCA-693-APC-5D-A</strain>
    </source>
</reference>
<sequence length="193" mass="22506">MRKYKLISVLPEETAKEVVRNEENWRRYLNTASGLYKYPFKEQLLIYAQRPDATACASIEIWNEKMHCWINKGAKGIALIDEDSFSGLKYVFDISDVHKARRIGRFPNLWEMREEHMEAVISRLEKTYGDTDREAGVVGRIREIAGRIAEDCYQELASDMEYLKEGSFLEKLDELNVEVRIRETLADSIAYIV</sequence>
<dbReference type="AlphaFoldDB" id="A0A6I2UK72"/>